<feature type="domain" description="SCP" evidence="3">
    <location>
        <begin position="144"/>
        <end position="258"/>
    </location>
</feature>
<feature type="compositionally biased region" description="Polar residues" evidence="1">
    <location>
        <begin position="54"/>
        <end position="66"/>
    </location>
</feature>
<proteinExistence type="predicted"/>
<organism evidence="4 5">
    <name type="scientific">Acrocarpospora macrocephala</name>
    <dbReference type="NCBI Taxonomy" id="150177"/>
    <lineage>
        <taxon>Bacteria</taxon>
        <taxon>Bacillati</taxon>
        <taxon>Actinomycetota</taxon>
        <taxon>Actinomycetes</taxon>
        <taxon>Streptosporangiales</taxon>
        <taxon>Streptosporangiaceae</taxon>
        <taxon>Acrocarpospora</taxon>
    </lineage>
</organism>
<dbReference type="Pfam" id="PF00188">
    <property type="entry name" value="CAP"/>
    <property type="match status" value="1"/>
</dbReference>
<name>A0A5M3X4R5_9ACTN</name>
<dbReference type="SUPFAM" id="SSF55797">
    <property type="entry name" value="PR-1-like"/>
    <property type="match status" value="1"/>
</dbReference>
<dbReference type="AlphaFoldDB" id="A0A5M3X4R5"/>
<dbReference type="InterPro" id="IPR014044">
    <property type="entry name" value="CAP_dom"/>
</dbReference>
<evidence type="ECO:0000259" key="3">
    <source>
        <dbReference type="Pfam" id="PF00188"/>
    </source>
</evidence>
<dbReference type="PANTHER" id="PTHR31157">
    <property type="entry name" value="SCP DOMAIN-CONTAINING PROTEIN"/>
    <property type="match status" value="1"/>
</dbReference>
<feature type="transmembrane region" description="Helical" evidence="2">
    <location>
        <begin position="20"/>
        <end position="41"/>
    </location>
</feature>
<keyword evidence="2" id="KW-0812">Transmembrane</keyword>
<keyword evidence="2" id="KW-0472">Membrane</keyword>
<evidence type="ECO:0000313" key="4">
    <source>
        <dbReference type="EMBL" id="GES16144.1"/>
    </source>
</evidence>
<accession>A0A5M3X4R5</accession>
<protein>
    <recommendedName>
        <fullName evidence="3">SCP domain-containing protein</fullName>
    </recommendedName>
</protein>
<keyword evidence="5" id="KW-1185">Reference proteome</keyword>
<dbReference type="CDD" id="cd05379">
    <property type="entry name" value="CAP_bacterial"/>
    <property type="match status" value="1"/>
</dbReference>
<dbReference type="EMBL" id="BLAE01000093">
    <property type="protein sequence ID" value="GES16144.1"/>
    <property type="molecule type" value="Genomic_DNA"/>
</dbReference>
<dbReference type="PANTHER" id="PTHR31157:SF1">
    <property type="entry name" value="SCP DOMAIN-CONTAINING PROTEIN"/>
    <property type="match status" value="1"/>
</dbReference>
<comment type="caution">
    <text evidence="4">The sequence shown here is derived from an EMBL/GenBank/DDBJ whole genome shotgun (WGS) entry which is preliminary data.</text>
</comment>
<dbReference type="Proteomes" id="UP000331127">
    <property type="component" value="Unassembled WGS sequence"/>
</dbReference>
<sequence length="261" mass="27725">MSQPPHTRHTQWTSRRGTLLGLVACVTAVLLLGIVIGRLTMTPAGSDEVFLRNNEPTPQAKASTTPAPAKRRHLSALAPVARAVTPDAAPATGQAATPGEKPRNRSNNMIDGSYGGDQTSTHNGDELSSSDSGSLVTLENEVVALVNAERAKKNGCVPLRIDQRLVQSARTHSDEMAASGSFVHESPNGATPWQRMARAGYQHGGAENIARGYQTAQEAVRGWMASSTHRGNILNCRLTATGVGVTLGPEGPWWTQDFGYP</sequence>
<evidence type="ECO:0000256" key="2">
    <source>
        <dbReference type="SAM" id="Phobius"/>
    </source>
</evidence>
<feature type="region of interest" description="Disordered" evidence="1">
    <location>
        <begin position="50"/>
        <end position="71"/>
    </location>
</feature>
<evidence type="ECO:0000256" key="1">
    <source>
        <dbReference type="SAM" id="MobiDB-lite"/>
    </source>
</evidence>
<dbReference type="Gene3D" id="3.40.33.10">
    <property type="entry name" value="CAP"/>
    <property type="match status" value="1"/>
</dbReference>
<keyword evidence="2" id="KW-1133">Transmembrane helix</keyword>
<dbReference type="InterPro" id="IPR035940">
    <property type="entry name" value="CAP_sf"/>
</dbReference>
<reference evidence="4 5" key="1">
    <citation type="submission" date="2019-10" db="EMBL/GenBank/DDBJ databases">
        <title>Whole genome shotgun sequence of Acrocarpospora macrocephala NBRC 16266.</title>
        <authorList>
            <person name="Ichikawa N."/>
            <person name="Kimura A."/>
            <person name="Kitahashi Y."/>
            <person name="Komaki H."/>
            <person name="Oguchi A."/>
        </authorList>
    </citation>
    <scope>NUCLEOTIDE SEQUENCE [LARGE SCALE GENOMIC DNA]</scope>
    <source>
        <strain evidence="4 5">NBRC 16266</strain>
    </source>
</reference>
<feature type="region of interest" description="Disordered" evidence="1">
    <location>
        <begin position="83"/>
        <end position="134"/>
    </location>
</feature>
<feature type="compositionally biased region" description="Polar residues" evidence="1">
    <location>
        <begin position="105"/>
        <end position="122"/>
    </location>
</feature>
<gene>
    <name evidence="4" type="ORF">Amac_097420</name>
</gene>
<evidence type="ECO:0000313" key="5">
    <source>
        <dbReference type="Proteomes" id="UP000331127"/>
    </source>
</evidence>
<feature type="compositionally biased region" description="Low complexity" evidence="1">
    <location>
        <begin position="85"/>
        <end position="98"/>
    </location>
</feature>